<proteinExistence type="inferred from homology"/>
<organism evidence="11 12">
    <name type="scientific">Providencia heimbachae ATCC 35613</name>
    <dbReference type="NCBI Taxonomy" id="1354272"/>
    <lineage>
        <taxon>Bacteria</taxon>
        <taxon>Pseudomonadati</taxon>
        <taxon>Pseudomonadota</taxon>
        <taxon>Gammaproteobacteria</taxon>
        <taxon>Enterobacterales</taxon>
        <taxon>Morganellaceae</taxon>
        <taxon>Providencia</taxon>
    </lineage>
</organism>
<dbReference type="GO" id="GO:0005525">
    <property type="term" value="F:GTP binding"/>
    <property type="evidence" value="ECO:0007669"/>
    <property type="project" value="UniProtKB-UniRule"/>
</dbReference>
<evidence type="ECO:0000313" key="11">
    <source>
        <dbReference type="EMBL" id="OAT51855.1"/>
    </source>
</evidence>
<dbReference type="GO" id="GO:0004019">
    <property type="term" value="F:adenylosuccinate synthase activity"/>
    <property type="evidence" value="ECO:0007669"/>
    <property type="project" value="UniProtKB-UniRule"/>
</dbReference>
<accession>A0A1B7JVF2</accession>
<dbReference type="PANTHER" id="PTHR11846">
    <property type="entry name" value="ADENYLOSUCCINATE SYNTHETASE"/>
    <property type="match status" value="1"/>
</dbReference>
<feature type="binding site" evidence="8">
    <location>
        <begin position="41"/>
        <end position="43"/>
    </location>
    <ligand>
        <name>GTP</name>
        <dbReference type="ChEBI" id="CHEBI:37565"/>
    </ligand>
</feature>
<feature type="active site" evidence="9">
    <location>
        <position position="141"/>
    </location>
</feature>
<dbReference type="GO" id="GO:0005737">
    <property type="term" value="C:cytoplasm"/>
    <property type="evidence" value="ECO:0007669"/>
    <property type="project" value="UniProtKB-SubCell"/>
</dbReference>
<keyword evidence="8" id="KW-0963">Cytoplasm</keyword>
<dbReference type="InterPro" id="IPR033128">
    <property type="entry name" value="Adenylosuccin_syn_Lys_AS"/>
</dbReference>
<evidence type="ECO:0000256" key="5">
    <source>
        <dbReference type="ARBA" id="ARBA00022755"/>
    </source>
</evidence>
<keyword evidence="3 8" id="KW-0479">Metal-binding</keyword>
<feature type="binding site" evidence="8">
    <location>
        <position position="306"/>
    </location>
    <ligand>
        <name>GTP</name>
        <dbReference type="ChEBI" id="CHEBI:37565"/>
    </ligand>
</feature>
<comment type="caution">
    <text evidence="11">The sequence shown here is derived from an EMBL/GenBank/DDBJ whole genome shotgun (WGS) entry which is preliminary data.</text>
</comment>
<dbReference type="SUPFAM" id="SSF52540">
    <property type="entry name" value="P-loop containing nucleoside triphosphate hydrolases"/>
    <property type="match status" value="1"/>
</dbReference>
<dbReference type="Gene3D" id="3.40.440.10">
    <property type="entry name" value="Adenylosuccinate Synthetase, subunit A, domain 1"/>
    <property type="match status" value="1"/>
</dbReference>
<evidence type="ECO:0000256" key="10">
    <source>
        <dbReference type="RuleBase" id="RU000520"/>
    </source>
</evidence>
<keyword evidence="4 8" id="KW-0547">Nucleotide-binding</keyword>
<dbReference type="Pfam" id="PF00709">
    <property type="entry name" value="Adenylsucc_synt"/>
    <property type="match status" value="1"/>
</dbReference>
<comment type="cofactor">
    <cofactor evidence="8">
        <name>Mg(2+)</name>
        <dbReference type="ChEBI" id="CHEBI:18420"/>
    </cofactor>
    <text evidence="8">Binds 1 Mg(2+) ion per subunit.</text>
</comment>
<protein>
    <recommendedName>
        <fullName evidence="8 10">Adenylosuccinate synthetase</fullName>
        <shortName evidence="8">AMPSase</shortName>
        <shortName evidence="8">AdSS</shortName>
        <ecNumber evidence="8 10">6.3.4.4</ecNumber>
    </recommendedName>
    <alternativeName>
        <fullName evidence="8">IMP--aspartate ligase</fullName>
    </alternativeName>
</protein>
<evidence type="ECO:0000256" key="1">
    <source>
        <dbReference type="ARBA" id="ARBA00011738"/>
    </source>
</evidence>
<dbReference type="FunFam" id="1.10.300.10:FF:000001">
    <property type="entry name" value="Adenylosuccinate synthetase"/>
    <property type="match status" value="1"/>
</dbReference>
<keyword evidence="6 8" id="KW-0460">Magnesium</keyword>
<dbReference type="CDD" id="cd03108">
    <property type="entry name" value="AdSS"/>
    <property type="match status" value="1"/>
</dbReference>
<dbReference type="RefSeq" id="WP_068441604.1">
    <property type="nucleotide sequence ID" value="NZ_LXEW01000027.1"/>
</dbReference>
<keyword evidence="7 8" id="KW-0342">GTP-binding</keyword>
<dbReference type="PROSITE" id="PS00513">
    <property type="entry name" value="ADENYLOSUCCIN_SYN_2"/>
    <property type="match status" value="1"/>
</dbReference>
<comment type="pathway">
    <text evidence="8 10">Purine metabolism; AMP biosynthesis via de novo pathway; AMP from IMP: step 1/2.</text>
</comment>
<feature type="binding site" evidence="8">
    <location>
        <begin position="415"/>
        <end position="417"/>
    </location>
    <ligand>
        <name>GTP</name>
        <dbReference type="ChEBI" id="CHEBI:37565"/>
    </ligand>
</feature>
<dbReference type="PANTHER" id="PTHR11846:SF0">
    <property type="entry name" value="ADENYLOSUCCINATE SYNTHETASE"/>
    <property type="match status" value="1"/>
</dbReference>
<dbReference type="UniPathway" id="UPA00075">
    <property type="reaction ID" value="UER00335"/>
</dbReference>
<dbReference type="Gene3D" id="3.90.170.10">
    <property type="entry name" value="Adenylosuccinate Synthetase, subunit A, domain 3"/>
    <property type="match status" value="1"/>
</dbReference>
<feature type="binding site" description="in other chain" evidence="8">
    <location>
        <begin position="14"/>
        <end position="17"/>
    </location>
    <ligand>
        <name>IMP</name>
        <dbReference type="ChEBI" id="CHEBI:58053"/>
        <note>ligand shared between dimeric partners</note>
    </ligand>
</feature>
<dbReference type="EMBL" id="LXEW01000027">
    <property type="protein sequence ID" value="OAT51855.1"/>
    <property type="molecule type" value="Genomic_DNA"/>
</dbReference>
<dbReference type="FunFam" id="3.90.170.10:FF:000001">
    <property type="entry name" value="Adenylosuccinate synthetase"/>
    <property type="match status" value="1"/>
</dbReference>
<dbReference type="GO" id="GO:0046040">
    <property type="term" value="P:IMP metabolic process"/>
    <property type="evidence" value="ECO:0007669"/>
    <property type="project" value="TreeGrafter"/>
</dbReference>
<feature type="binding site" evidence="8">
    <location>
        <position position="144"/>
    </location>
    <ligand>
        <name>IMP</name>
        <dbReference type="ChEBI" id="CHEBI:58053"/>
        <note>ligand shared between dimeric partners</note>
    </ligand>
</feature>
<dbReference type="InterPro" id="IPR018220">
    <property type="entry name" value="Adenylosuccin_syn_GTP-bd"/>
</dbReference>
<evidence type="ECO:0000256" key="3">
    <source>
        <dbReference type="ARBA" id="ARBA00022723"/>
    </source>
</evidence>
<dbReference type="PROSITE" id="PS01266">
    <property type="entry name" value="ADENYLOSUCCIN_SYN_1"/>
    <property type="match status" value="1"/>
</dbReference>
<comment type="catalytic activity">
    <reaction evidence="8 10">
        <text>IMP + L-aspartate + GTP = N(6)-(1,2-dicarboxyethyl)-AMP + GDP + phosphate + 2 H(+)</text>
        <dbReference type="Rhea" id="RHEA:15753"/>
        <dbReference type="ChEBI" id="CHEBI:15378"/>
        <dbReference type="ChEBI" id="CHEBI:29991"/>
        <dbReference type="ChEBI" id="CHEBI:37565"/>
        <dbReference type="ChEBI" id="CHEBI:43474"/>
        <dbReference type="ChEBI" id="CHEBI:57567"/>
        <dbReference type="ChEBI" id="CHEBI:58053"/>
        <dbReference type="ChEBI" id="CHEBI:58189"/>
        <dbReference type="EC" id="6.3.4.4"/>
    </reaction>
</comment>
<dbReference type="PATRIC" id="fig|1354272.4.peg.1884"/>
<dbReference type="InterPro" id="IPR027417">
    <property type="entry name" value="P-loop_NTPase"/>
</dbReference>
<dbReference type="GO" id="GO:0044208">
    <property type="term" value="P:'de novo' AMP biosynthetic process"/>
    <property type="evidence" value="ECO:0007669"/>
    <property type="project" value="UniProtKB-UniRule"/>
</dbReference>
<name>A0A1B7JVF2_9GAMM</name>
<dbReference type="InterPro" id="IPR042109">
    <property type="entry name" value="Adenylosuccinate_synth_dom1"/>
</dbReference>
<comment type="function">
    <text evidence="8">Plays an important role in the de novo pathway of purine nucleotide biosynthesis. Catalyzes the first committed step in the biosynthesis of AMP from IMP.</text>
</comment>
<dbReference type="InterPro" id="IPR042111">
    <property type="entry name" value="Adenylosuccinate_synth_dom3"/>
</dbReference>
<dbReference type="Gene3D" id="1.10.300.10">
    <property type="entry name" value="Adenylosuccinate Synthetase, subunit A, domain 2"/>
    <property type="match status" value="1"/>
</dbReference>
<feature type="active site" description="Proton donor" evidence="8">
    <location>
        <position position="42"/>
    </location>
</feature>
<keyword evidence="2 8" id="KW-0436">Ligase</keyword>
<dbReference type="Proteomes" id="UP000078224">
    <property type="component" value="Unassembled WGS sequence"/>
</dbReference>
<feature type="binding site" evidence="8">
    <location>
        <position position="14"/>
    </location>
    <ligand>
        <name>Mg(2+)</name>
        <dbReference type="ChEBI" id="CHEBI:18420"/>
    </ligand>
</feature>
<dbReference type="InterPro" id="IPR001114">
    <property type="entry name" value="Adenylosuccinate_synthetase"/>
</dbReference>
<comment type="subcellular location">
    <subcellularLocation>
        <location evidence="8">Cytoplasm</location>
    </subcellularLocation>
</comment>
<evidence type="ECO:0000256" key="9">
    <source>
        <dbReference type="PROSITE-ProRule" id="PRU10134"/>
    </source>
</evidence>
<reference evidence="11 12" key="1">
    <citation type="submission" date="2016-04" db="EMBL/GenBank/DDBJ databases">
        <title>ATOL: Assembling a taxonomically balanced genome-scale reconstruction of the evolutionary history of the Enterobacteriaceae.</title>
        <authorList>
            <person name="Plunkett G.III."/>
            <person name="Neeno-Eckwall E.C."/>
            <person name="Glasner J.D."/>
            <person name="Perna N.T."/>
        </authorList>
    </citation>
    <scope>NUCLEOTIDE SEQUENCE [LARGE SCALE GENOMIC DNA]</scope>
    <source>
        <strain evidence="11 12">ATCC 35613</strain>
    </source>
</reference>
<keyword evidence="12" id="KW-1185">Reference proteome</keyword>
<evidence type="ECO:0000256" key="4">
    <source>
        <dbReference type="ARBA" id="ARBA00022741"/>
    </source>
</evidence>
<feature type="binding site" evidence="8">
    <location>
        <begin position="13"/>
        <end position="19"/>
    </location>
    <ligand>
        <name>GTP</name>
        <dbReference type="ChEBI" id="CHEBI:37565"/>
    </ligand>
</feature>
<dbReference type="EC" id="6.3.4.4" evidence="8 10"/>
<dbReference type="GO" id="GO:0000287">
    <property type="term" value="F:magnesium ion binding"/>
    <property type="evidence" value="ECO:0007669"/>
    <property type="project" value="UniProtKB-UniRule"/>
</dbReference>
<evidence type="ECO:0000256" key="8">
    <source>
        <dbReference type="HAMAP-Rule" id="MF_00011"/>
    </source>
</evidence>
<feature type="active site" description="Proton acceptor" evidence="8">
    <location>
        <position position="14"/>
    </location>
</feature>
<feature type="binding site" evidence="8">
    <location>
        <begin position="332"/>
        <end position="334"/>
    </location>
    <ligand>
        <name>GTP</name>
        <dbReference type="ChEBI" id="CHEBI:37565"/>
    </ligand>
</feature>
<feature type="binding site" description="in other chain" evidence="8">
    <location>
        <position position="304"/>
    </location>
    <ligand>
        <name>IMP</name>
        <dbReference type="ChEBI" id="CHEBI:58053"/>
        <note>ligand shared between dimeric partners</note>
    </ligand>
</feature>
<sequence length="433" mass="47509">MGKNVVVLGTQWGDEGKGKIVDLLTERAKYVVRYQGGHNAGHTLVVNGEKTVLHLIPSGILRENVISIIANGVVLAPDALMKEMKGLEDRGVPVRERLHISEACPLILPYHVALDNAREKARGSKAIGTTGRGIGPAYEDKVARRGLRVGDLFDKATFAEKLKEIVEYHNFQLVNYYKEPAVDYQKTLDDIMAVADILTGMVVDVSDLLYKAHQKNELVMFEGAQGTLLDIDHGTYPYVTSSNTTAGGVATGSGLGPRYVNYVLGIIKAYSTRVGAGPFPTELFDETGEFLREKGQEFGATTGRKRRTGWLDIVAINRAVQINSLSGFCMTKLDVLDGLEEIKICVGYRRPDGKVLETTPLAADEWVGLEPVYESMPGWNETTFGAKQIDQLPKAALDFIKRVEELTGIPVDIISTGPDRAETMILRDPFDVE</sequence>
<dbReference type="AlphaFoldDB" id="A0A1B7JVF2"/>
<feature type="binding site" description="in other chain" evidence="8">
    <location>
        <position position="225"/>
    </location>
    <ligand>
        <name>IMP</name>
        <dbReference type="ChEBI" id="CHEBI:58053"/>
        <note>ligand shared between dimeric partners</note>
    </ligand>
</feature>
<gene>
    <name evidence="8" type="primary">purA</name>
    <name evidence="11" type="ORF">M998_1847</name>
</gene>
<dbReference type="HAMAP" id="MF_00011">
    <property type="entry name" value="Adenylosucc_synth"/>
    <property type="match status" value="1"/>
</dbReference>
<evidence type="ECO:0000256" key="7">
    <source>
        <dbReference type="ARBA" id="ARBA00023134"/>
    </source>
</evidence>
<dbReference type="NCBIfam" id="NF002223">
    <property type="entry name" value="PRK01117.1"/>
    <property type="match status" value="1"/>
</dbReference>
<comment type="similarity">
    <text evidence="8 10">Belongs to the adenylosuccinate synthetase family.</text>
</comment>
<dbReference type="InterPro" id="IPR042110">
    <property type="entry name" value="Adenylosuccinate_synth_dom2"/>
</dbReference>
<dbReference type="SMART" id="SM00788">
    <property type="entry name" value="Adenylsucc_synt"/>
    <property type="match status" value="1"/>
</dbReference>
<evidence type="ECO:0000256" key="6">
    <source>
        <dbReference type="ARBA" id="ARBA00022842"/>
    </source>
</evidence>
<dbReference type="NCBIfam" id="TIGR00184">
    <property type="entry name" value="purA"/>
    <property type="match status" value="1"/>
</dbReference>
<feature type="binding site" evidence="8">
    <location>
        <position position="41"/>
    </location>
    <ligand>
        <name>Mg(2+)</name>
        <dbReference type="ChEBI" id="CHEBI:18420"/>
    </ligand>
</feature>
<comment type="subunit">
    <text evidence="1 8">Homodimer.</text>
</comment>
<evidence type="ECO:0000313" key="12">
    <source>
        <dbReference type="Proteomes" id="UP000078224"/>
    </source>
</evidence>
<feature type="binding site" evidence="8">
    <location>
        <begin position="300"/>
        <end position="306"/>
    </location>
    <ligand>
        <name>substrate</name>
    </ligand>
</feature>
<feature type="binding site" description="in other chain" evidence="8">
    <location>
        <position position="240"/>
    </location>
    <ligand>
        <name>IMP</name>
        <dbReference type="ChEBI" id="CHEBI:58053"/>
        <note>ligand shared between dimeric partners</note>
    </ligand>
</feature>
<evidence type="ECO:0000256" key="2">
    <source>
        <dbReference type="ARBA" id="ARBA00022598"/>
    </source>
</evidence>
<feature type="binding site" description="in other chain" evidence="8">
    <location>
        <begin position="39"/>
        <end position="42"/>
    </location>
    <ligand>
        <name>IMP</name>
        <dbReference type="ChEBI" id="CHEBI:58053"/>
        <note>ligand shared between dimeric partners</note>
    </ligand>
</feature>
<dbReference type="OrthoDB" id="9807553at2"/>
<keyword evidence="5 8" id="KW-0658">Purine biosynthesis</keyword>
<feature type="binding site" description="in other chain" evidence="8">
    <location>
        <position position="130"/>
    </location>
    <ligand>
        <name>IMP</name>
        <dbReference type="ChEBI" id="CHEBI:58053"/>
        <note>ligand shared between dimeric partners</note>
    </ligand>
</feature>